<keyword evidence="6" id="KW-1185">Reference proteome</keyword>
<gene>
    <name evidence="5" type="ORF">PPNO1_LOCUS9599</name>
</gene>
<protein>
    <recommendedName>
        <fullName evidence="4">SMP-30/Gluconolactonase/LRE-like region domain-containing protein</fullName>
    </recommendedName>
</protein>
<feature type="binding site" evidence="3">
    <location>
        <position position="214"/>
    </location>
    <ligand>
        <name>a divalent metal cation</name>
        <dbReference type="ChEBI" id="CHEBI:60240"/>
    </ligand>
</feature>
<name>A0A9P1HDH3_9PEZI</name>
<dbReference type="Proteomes" id="UP000838763">
    <property type="component" value="Unassembled WGS sequence"/>
</dbReference>
<organism evidence="5 6">
    <name type="scientific">Parascedosporium putredinis</name>
    <dbReference type="NCBI Taxonomy" id="1442378"/>
    <lineage>
        <taxon>Eukaryota</taxon>
        <taxon>Fungi</taxon>
        <taxon>Dikarya</taxon>
        <taxon>Ascomycota</taxon>
        <taxon>Pezizomycotina</taxon>
        <taxon>Sordariomycetes</taxon>
        <taxon>Hypocreomycetidae</taxon>
        <taxon>Microascales</taxon>
        <taxon>Microascaceae</taxon>
        <taxon>Parascedosporium</taxon>
    </lineage>
</organism>
<dbReference type="InterPro" id="IPR013658">
    <property type="entry name" value="SGL"/>
</dbReference>
<dbReference type="SUPFAM" id="SSF63829">
    <property type="entry name" value="Calcium-dependent phosphotriesterase"/>
    <property type="match status" value="1"/>
</dbReference>
<dbReference type="OrthoDB" id="423498at2759"/>
<dbReference type="PRINTS" id="PR01790">
    <property type="entry name" value="SMP30FAMILY"/>
</dbReference>
<feature type="domain" description="SMP-30/Gluconolactonase/LRE-like region" evidence="4">
    <location>
        <begin position="17"/>
        <end position="268"/>
    </location>
</feature>
<feature type="active site" description="Proton donor/acceptor" evidence="2">
    <location>
        <position position="214"/>
    </location>
</feature>
<dbReference type="Gene3D" id="2.120.10.30">
    <property type="entry name" value="TolB, C-terminal domain"/>
    <property type="match status" value="1"/>
</dbReference>
<evidence type="ECO:0000313" key="5">
    <source>
        <dbReference type="EMBL" id="CAI4220058.1"/>
    </source>
</evidence>
<sequence length="313" mass="34935">MQTFEVSEPYIDINCGLSESPFWEEKANILRFVDIVDKAVYRVDLDKGPSSLRKTVYESSISITADLASSEDSFIFGGKYGIGVASKDSSEMKYIKPFWSEEEIRDGKDRRMRANDGAVDSKGRFWSSAQCDPEVTKFAPEAVLFRLDLDGGIHRVLTGLTIPNGMSWSQDDKTLYFTDTSDGVIYAYDFEAESGDISNKRVFFRVEEEGRGPDGHVQDEHGNLWVAIWGSWKVVRISPEGQVTAEIRVPTRCPTAVAFAGEDVYITSEAEQEPEKYPDSVRFQGCVFKCHVGVKGRLANKAAYESIVPVLGV</sequence>
<keyword evidence="3" id="KW-0862">Zinc</keyword>
<comment type="similarity">
    <text evidence="1">Belongs to the SMP-30/CGR1 family.</text>
</comment>
<evidence type="ECO:0000256" key="2">
    <source>
        <dbReference type="PIRSR" id="PIRSR605511-1"/>
    </source>
</evidence>
<accession>A0A9P1HDH3</accession>
<evidence type="ECO:0000259" key="4">
    <source>
        <dbReference type="Pfam" id="PF08450"/>
    </source>
</evidence>
<comment type="cofactor">
    <cofactor evidence="3">
        <name>Zn(2+)</name>
        <dbReference type="ChEBI" id="CHEBI:29105"/>
    </cofactor>
    <text evidence="3">Binds 1 divalent metal cation per subunit.</text>
</comment>
<dbReference type="PANTHER" id="PTHR10907:SF47">
    <property type="entry name" value="REGUCALCIN"/>
    <property type="match status" value="1"/>
</dbReference>
<dbReference type="InterPro" id="IPR005511">
    <property type="entry name" value="SMP-30"/>
</dbReference>
<dbReference type="InterPro" id="IPR011042">
    <property type="entry name" value="6-blade_b-propeller_TolB-like"/>
</dbReference>
<dbReference type="GO" id="GO:0005509">
    <property type="term" value="F:calcium ion binding"/>
    <property type="evidence" value="ECO:0007669"/>
    <property type="project" value="TreeGrafter"/>
</dbReference>
<evidence type="ECO:0000256" key="3">
    <source>
        <dbReference type="PIRSR" id="PIRSR605511-2"/>
    </source>
</evidence>
<feature type="binding site" evidence="3">
    <location>
        <position position="115"/>
    </location>
    <ligand>
        <name>substrate</name>
    </ligand>
</feature>
<feature type="binding site" evidence="3">
    <location>
        <position position="19"/>
    </location>
    <ligand>
        <name>a divalent metal cation</name>
        <dbReference type="ChEBI" id="CHEBI:60240"/>
    </ligand>
</feature>
<proteinExistence type="inferred from homology"/>
<dbReference type="PANTHER" id="PTHR10907">
    <property type="entry name" value="REGUCALCIN"/>
    <property type="match status" value="1"/>
</dbReference>
<evidence type="ECO:0000256" key="1">
    <source>
        <dbReference type="ARBA" id="ARBA00008853"/>
    </source>
</evidence>
<dbReference type="Pfam" id="PF08450">
    <property type="entry name" value="SGL"/>
    <property type="match status" value="1"/>
</dbReference>
<dbReference type="GO" id="GO:0004341">
    <property type="term" value="F:gluconolactonase activity"/>
    <property type="evidence" value="ECO:0007669"/>
    <property type="project" value="TreeGrafter"/>
</dbReference>
<feature type="binding site" evidence="3">
    <location>
        <position position="164"/>
    </location>
    <ligand>
        <name>a divalent metal cation</name>
        <dbReference type="ChEBI" id="CHEBI:60240"/>
    </ligand>
</feature>
<keyword evidence="3" id="KW-0479">Metal-binding</keyword>
<reference evidence="5" key="1">
    <citation type="submission" date="2022-11" db="EMBL/GenBank/DDBJ databases">
        <authorList>
            <person name="Scott C."/>
            <person name="Bruce N."/>
        </authorList>
    </citation>
    <scope>NUCLEOTIDE SEQUENCE</scope>
</reference>
<dbReference type="AlphaFoldDB" id="A0A9P1HDH3"/>
<feature type="binding site" evidence="3">
    <location>
        <position position="113"/>
    </location>
    <ligand>
        <name>substrate</name>
    </ligand>
</feature>
<comment type="caution">
    <text evidence="5">The sequence shown here is derived from an EMBL/GenBank/DDBJ whole genome shotgun (WGS) entry which is preliminary data.</text>
</comment>
<evidence type="ECO:0000313" key="6">
    <source>
        <dbReference type="Proteomes" id="UP000838763"/>
    </source>
</evidence>
<dbReference type="EMBL" id="CALLCH030000021">
    <property type="protein sequence ID" value="CAI4220058.1"/>
    <property type="molecule type" value="Genomic_DNA"/>
</dbReference>